<dbReference type="OrthoDB" id="8115477at2759"/>
<reference evidence="2 3" key="1">
    <citation type="journal article" date="2014" name="Genome Biol. Evol.">
        <title>Comparative genomics and transcriptomics analyses reveal divergent lifestyle features of nematode endoparasitic fungus Hirsutella minnesotensis.</title>
        <authorList>
            <person name="Lai Y."/>
            <person name="Liu K."/>
            <person name="Zhang X."/>
            <person name="Zhang X."/>
            <person name="Li K."/>
            <person name="Wang N."/>
            <person name="Shu C."/>
            <person name="Wu Y."/>
            <person name="Wang C."/>
            <person name="Bushley K.E."/>
            <person name="Xiang M."/>
            <person name="Liu X."/>
        </authorList>
    </citation>
    <scope>NUCLEOTIDE SEQUENCE [LARGE SCALE GENOMIC DNA]</scope>
    <source>
        <strain evidence="2 3">3608</strain>
    </source>
</reference>
<keyword evidence="3" id="KW-1185">Reference proteome</keyword>
<dbReference type="EMBL" id="KQ030527">
    <property type="protein sequence ID" value="KJZ74344.1"/>
    <property type="molecule type" value="Genomic_DNA"/>
</dbReference>
<organism evidence="2 3">
    <name type="scientific">Hirsutella minnesotensis 3608</name>
    <dbReference type="NCBI Taxonomy" id="1043627"/>
    <lineage>
        <taxon>Eukaryota</taxon>
        <taxon>Fungi</taxon>
        <taxon>Dikarya</taxon>
        <taxon>Ascomycota</taxon>
        <taxon>Pezizomycotina</taxon>
        <taxon>Sordariomycetes</taxon>
        <taxon>Hypocreomycetidae</taxon>
        <taxon>Hypocreales</taxon>
        <taxon>Ophiocordycipitaceae</taxon>
        <taxon>Hirsutella</taxon>
    </lineage>
</organism>
<accession>A0A0F8A4X6</accession>
<dbReference type="Proteomes" id="UP000054481">
    <property type="component" value="Unassembled WGS sequence"/>
</dbReference>
<evidence type="ECO:0000313" key="3">
    <source>
        <dbReference type="Proteomes" id="UP000054481"/>
    </source>
</evidence>
<evidence type="ECO:0000256" key="1">
    <source>
        <dbReference type="SAM" id="SignalP"/>
    </source>
</evidence>
<proteinExistence type="predicted"/>
<dbReference type="AlphaFoldDB" id="A0A0F8A4X6"/>
<gene>
    <name evidence="2" type="ORF">HIM_06350</name>
</gene>
<protein>
    <recommendedName>
        <fullName evidence="4">Hydrophobin 3</fullName>
    </recommendedName>
</protein>
<evidence type="ECO:0008006" key="4">
    <source>
        <dbReference type="Google" id="ProtNLM"/>
    </source>
</evidence>
<keyword evidence="1" id="KW-0732">Signal</keyword>
<evidence type="ECO:0000313" key="2">
    <source>
        <dbReference type="EMBL" id="KJZ74344.1"/>
    </source>
</evidence>
<feature type="signal peptide" evidence="1">
    <location>
        <begin position="1"/>
        <end position="16"/>
    </location>
</feature>
<feature type="chain" id="PRO_5002526294" description="Hydrophobin 3" evidence="1">
    <location>
        <begin position="17"/>
        <end position="84"/>
    </location>
</feature>
<name>A0A0F8A4X6_9HYPO</name>
<sequence>MQFAAVIFALAAAAMAAPAELQARRISHEECSASHNKQACCNGAANCLIQVVGDNCKNEAYCCKTGHSVGLLVNVNALNCLKLE</sequence>